<keyword evidence="1" id="KW-0238">DNA-binding</keyword>
<dbReference type="Gene3D" id="1.10.10.10">
    <property type="entry name" value="Winged helix-like DNA-binding domain superfamily/Winged helix DNA-binding domain"/>
    <property type="match status" value="1"/>
</dbReference>
<name>A0AA40SR20_9MICO</name>
<organism evidence="1 2">
    <name type="scientific">Microbacterium invictum</name>
    <dbReference type="NCBI Taxonomy" id="515415"/>
    <lineage>
        <taxon>Bacteria</taxon>
        <taxon>Bacillati</taxon>
        <taxon>Actinomycetota</taxon>
        <taxon>Actinomycetes</taxon>
        <taxon>Micrococcales</taxon>
        <taxon>Microbacteriaceae</taxon>
        <taxon>Microbacterium</taxon>
    </lineage>
</organism>
<dbReference type="InterPro" id="IPR036390">
    <property type="entry name" value="WH_DNA-bd_sf"/>
</dbReference>
<sequence length="99" mass="10570">MVTPVARDKELSKALFGSSHMHAVIVAISDIDSDDFSAPQIMELTGLAASSVHTLITRLLRAGLIAKSGGLPGERTILYRREETNALEALARLGVRVAT</sequence>
<dbReference type="InterPro" id="IPR036388">
    <property type="entry name" value="WH-like_DNA-bd_sf"/>
</dbReference>
<proteinExistence type="predicted"/>
<dbReference type="EMBL" id="JACIFH010000001">
    <property type="protein sequence ID" value="MBB4140670.1"/>
    <property type="molecule type" value="Genomic_DNA"/>
</dbReference>
<accession>A0AA40SR20</accession>
<dbReference type="GO" id="GO:0003677">
    <property type="term" value="F:DNA binding"/>
    <property type="evidence" value="ECO:0007669"/>
    <property type="project" value="UniProtKB-KW"/>
</dbReference>
<protein>
    <submittedName>
        <fullName evidence="1">DNA-binding MarR family transcriptional regulator</fullName>
    </submittedName>
</protein>
<reference evidence="1 2" key="1">
    <citation type="submission" date="2020-08" db="EMBL/GenBank/DDBJ databases">
        <title>Sequencing the genomes of 1000 actinobacteria strains.</title>
        <authorList>
            <person name="Klenk H.-P."/>
        </authorList>
    </citation>
    <scope>NUCLEOTIDE SEQUENCE [LARGE SCALE GENOMIC DNA]</scope>
    <source>
        <strain evidence="1 2">DSM 19600</strain>
    </source>
</reference>
<dbReference type="AlphaFoldDB" id="A0AA40SR20"/>
<evidence type="ECO:0000313" key="2">
    <source>
        <dbReference type="Proteomes" id="UP000549113"/>
    </source>
</evidence>
<dbReference type="RefSeq" id="WP_183500169.1">
    <property type="nucleotide sequence ID" value="NZ_BAABCO010000004.1"/>
</dbReference>
<gene>
    <name evidence="1" type="ORF">BKA10_002464</name>
</gene>
<keyword evidence="2" id="KW-1185">Reference proteome</keyword>
<comment type="caution">
    <text evidence="1">The sequence shown here is derived from an EMBL/GenBank/DDBJ whole genome shotgun (WGS) entry which is preliminary data.</text>
</comment>
<evidence type="ECO:0000313" key="1">
    <source>
        <dbReference type="EMBL" id="MBB4140670.1"/>
    </source>
</evidence>
<dbReference type="Proteomes" id="UP000549113">
    <property type="component" value="Unassembled WGS sequence"/>
</dbReference>
<dbReference type="SUPFAM" id="SSF46785">
    <property type="entry name" value="Winged helix' DNA-binding domain"/>
    <property type="match status" value="1"/>
</dbReference>